<keyword evidence="3" id="KW-1185">Reference proteome</keyword>
<feature type="compositionally biased region" description="Polar residues" evidence="1">
    <location>
        <begin position="37"/>
        <end position="56"/>
    </location>
</feature>
<evidence type="ECO:0000256" key="1">
    <source>
        <dbReference type="SAM" id="MobiDB-lite"/>
    </source>
</evidence>
<evidence type="ECO:0000313" key="2">
    <source>
        <dbReference type="EMBL" id="AUD78194.1"/>
    </source>
</evidence>
<name>A0A2K9AGV9_9GAMM</name>
<dbReference type="OrthoDB" id="6193573at2"/>
<proteinExistence type="predicted"/>
<dbReference type="EMBL" id="CP025120">
    <property type="protein sequence ID" value="AUD78194.1"/>
    <property type="molecule type" value="Genomic_DNA"/>
</dbReference>
<feature type="region of interest" description="Disordered" evidence="1">
    <location>
        <begin position="36"/>
        <end position="65"/>
    </location>
</feature>
<accession>A0A2K9AGV9</accession>
<organism evidence="2 3">
    <name type="scientific">Kangiella profundi</name>
    <dbReference type="NCBI Taxonomy" id="1561924"/>
    <lineage>
        <taxon>Bacteria</taxon>
        <taxon>Pseudomonadati</taxon>
        <taxon>Pseudomonadota</taxon>
        <taxon>Gammaproteobacteria</taxon>
        <taxon>Kangiellales</taxon>
        <taxon>Kangiellaceae</taxon>
        <taxon>Kangiella</taxon>
    </lineage>
</organism>
<evidence type="ECO:0000313" key="3">
    <source>
        <dbReference type="Proteomes" id="UP000232693"/>
    </source>
</evidence>
<reference evidence="2 3" key="1">
    <citation type="submission" date="2017-12" db="EMBL/GenBank/DDBJ databases">
        <title>Kangiella profundi FT102 completed genome.</title>
        <authorList>
            <person name="Xu J."/>
            <person name="Wang J."/>
            <person name="Lu Y."/>
        </authorList>
    </citation>
    <scope>NUCLEOTIDE SEQUENCE [LARGE SCALE GENOMIC DNA]</scope>
    <source>
        <strain evidence="2 3">FT102</strain>
    </source>
</reference>
<dbReference type="Proteomes" id="UP000232693">
    <property type="component" value="Chromosome"/>
</dbReference>
<dbReference type="AlphaFoldDB" id="A0A2K9AGV9"/>
<gene>
    <name evidence="2" type="ORF">CW740_02635</name>
</gene>
<protein>
    <submittedName>
        <fullName evidence="2">Uncharacterized protein</fullName>
    </submittedName>
</protein>
<dbReference type="RefSeq" id="WP_106646072.1">
    <property type="nucleotide sequence ID" value="NZ_BMGO01000002.1"/>
</dbReference>
<sequence>MKKILILLVSLAITAILLFILLQDEDSETQIKDLAESNKTANSTSSIELETPTVQKQADDSTPLENEVQEEIKEQLPSNVCKEQLAEQYPDLDRQYHQIIEEFYLNDEQMMGDGVYQNMSFEALKPLADSNDPNAMMVYGSDKIWHSATGIRISRSDSQYRTQEQTQEIIKNHQIDLVGISEGEDYLFRAAVFGKVGSVFELSMLLDLAARQMDRKEYKDNLIEDVLIKSHAYKKLLTNIFKNDEALKGVFLSSNDPFKNIQRLYADHEDFEDIKIRIETGSEILYKELVRRWEHEREYYGFDIYPDYLQGELEDYGNAYLECHLR</sequence>
<dbReference type="KEGG" id="kpd:CW740_02635"/>